<dbReference type="RefSeq" id="WP_112331180.1">
    <property type="nucleotide sequence ID" value="NZ_JADPHD010000001.1"/>
</dbReference>
<evidence type="ECO:0008006" key="5">
    <source>
        <dbReference type="Google" id="ProtNLM"/>
    </source>
</evidence>
<feature type="domain" description="Glycosyltransferase subfamily 4-like N-terminal" evidence="2">
    <location>
        <begin position="18"/>
        <end position="182"/>
    </location>
</feature>
<dbReference type="Pfam" id="PF00534">
    <property type="entry name" value="Glycos_transf_1"/>
    <property type="match status" value="1"/>
</dbReference>
<sequence length="385" mass="42910">MKIALFIENYLAQETTAAIHCFILARGLSKLGHSILIVTTDPETDRLYEQQGVVFCPARPSESVWGQDLIPGKAGPLQEALDEFHPDLLHLHSTEHLGLAGLSYAREHKIPAVTTFHSLSNAFTGYGSNPISRKVNASKSRSALSKILQGSRLLTTTSPLFQGLLKQHGFNYQLEGIPLCVDQRLFFYDRYDQNSGELLSKYSLSSSTKFFIYVGNLEHTERIDELLSLWAQSVTQKDDVRLLIAGSGRDHAALVEKAKVLGINSQIMWLGKIPREELSRYFHLSTAFISASRSPNMKMAPLEAISSGLPALLPKKCANAAFIKEGKNGFLYANAEELQQLVQKLSTLDLHGLQLMKGLVSKSMEKLTEEMQAHIMDDLYRQILH</sequence>
<dbReference type="PANTHER" id="PTHR45947:SF3">
    <property type="entry name" value="SULFOQUINOVOSYL TRANSFERASE SQD2"/>
    <property type="match status" value="1"/>
</dbReference>
<feature type="domain" description="Glycosyl transferase family 1" evidence="1">
    <location>
        <begin position="204"/>
        <end position="345"/>
    </location>
</feature>
<dbReference type="Pfam" id="PF13439">
    <property type="entry name" value="Glyco_transf_4"/>
    <property type="match status" value="1"/>
</dbReference>
<protein>
    <recommendedName>
        <fullName evidence="5">Glycosyltransferase family 4 protein</fullName>
    </recommendedName>
</protein>
<evidence type="ECO:0000259" key="2">
    <source>
        <dbReference type="Pfam" id="PF13439"/>
    </source>
</evidence>
<gene>
    <name evidence="3" type="ORF">DPQ25_00220</name>
</gene>
<organism evidence="3 4">
    <name type="scientific">Hydrogeniiclostridium mannosilyticum</name>
    <dbReference type="NCBI Taxonomy" id="2764322"/>
    <lineage>
        <taxon>Bacteria</taxon>
        <taxon>Bacillati</taxon>
        <taxon>Bacillota</taxon>
        <taxon>Clostridia</taxon>
        <taxon>Eubacteriales</taxon>
        <taxon>Acutalibacteraceae</taxon>
        <taxon>Hydrogeniiclostridium</taxon>
    </lineage>
</organism>
<dbReference type="GO" id="GO:0016757">
    <property type="term" value="F:glycosyltransferase activity"/>
    <property type="evidence" value="ECO:0007669"/>
    <property type="project" value="InterPro"/>
</dbReference>
<evidence type="ECO:0000313" key="4">
    <source>
        <dbReference type="Proteomes" id="UP000249377"/>
    </source>
</evidence>
<dbReference type="PANTHER" id="PTHR45947">
    <property type="entry name" value="SULFOQUINOVOSYL TRANSFERASE SQD2"/>
    <property type="match status" value="1"/>
</dbReference>
<reference evidence="3 4" key="1">
    <citation type="submission" date="2018-06" db="EMBL/GenBank/DDBJ databases">
        <title>Noncontiguous genome sequence of Ruminococcaceae bacterium ASD2818.</title>
        <authorList>
            <person name="Chaplin A.V."/>
            <person name="Sokolova S.R."/>
            <person name="Kochetkova T.O."/>
            <person name="Goltsov A.Y."/>
            <person name="Trofimov D.Y."/>
            <person name="Efimov B.A."/>
        </authorList>
    </citation>
    <scope>NUCLEOTIDE SEQUENCE [LARGE SCALE GENOMIC DNA]</scope>
    <source>
        <strain evidence="3 4">ASD2818</strain>
    </source>
</reference>
<evidence type="ECO:0000259" key="1">
    <source>
        <dbReference type="Pfam" id="PF00534"/>
    </source>
</evidence>
<dbReference type="SUPFAM" id="SSF53756">
    <property type="entry name" value="UDP-Glycosyltransferase/glycogen phosphorylase"/>
    <property type="match status" value="1"/>
</dbReference>
<dbReference type="InterPro" id="IPR001296">
    <property type="entry name" value="Glyco_trans_1"/>
</dbReference>
<dbReference type="InterPro" id="IPR028098">
    <property type="entry name" value="Glyco_trans_4-like_N"/>
</dbReference>
<dbReference type="Proteomes" id="UP000249377">
    <property type="component" value="Unassembled WGS sequence"/>
</dbReference>
<dbReference type="AlphaFoldDB" id="A0A328UIY6"/>
<name>A0A328UIY6_9FIRM</name>
<dbReference type="Gene3D" id="3.40.50.2000">
    <property type="entry name" value="Glycogen Phosphorylase B"/>
    <property type="match status" value="2"/>
</dbReference>
<accession>A0A328UIY6</accession>
<proteinExistence type="predicted"/>
<evidence type="ECO:0000313" key="3">
    <source>
        <dbReference type="EMBL" id="RAQ29984.1"/>
    </source>
</evidence>
<comment type="caution">
    <text evidence="3">The sequence shown here is derived from an EMBL/GenBank/DDBJ whole genome shotgun (WGS) entry which is preliminary data.</text>
</comment>
<keyword evidence="4" id="KW-1185">Reference proteome</keyword>
<dbReference type="EMBL" id="QLYR01000001">
    <property type="protein sequence ID" value="RAQ29984.1"/>
    <property type="molecule type" value="Genomic_DNA"/>
</dbReference>
<dbReference type="InterPro" id="IPR050194">
    <property type="entry name" value="Glycosyltransferase_grp1"/>
</dbReference>